<evidence type="ECO:0000313" key="3">
    <source>
        <dbReference type="Proteomes" id="UP001151133"/>
    </source>
</evidence>
<gene>
    <name evidence="2" type="ORF">OIU80_19190</name>
</gene>
<dbReference type="Proteomes" id="UP001151133">
    <property type="component" value="Unassembled WGS sequence"/>
</dbReference>
<dbReference type="RefSeq" id="WP_264288589.1">
    <property type="nucleotide sequence ID" value="NZ_JAOZEV010000022.1"/>
</dbReference>
<protein>
    <submittedName>
        <fullName evidence="2">DUF6531 domain-containing protein</fullName>
    </submittedName>
</protein>
<proteinExistence type="predicted"/>
<evidence type="ECO:0000259" key="1">
    <source>
        <dbReference type="Pfam" id="PF20148"/>
    </source>
</evidence>
<dbReference type="EMBL" id="JAOZEV010000022">
    <property type="protein sequence ID" value="MCV9934410.1"/>
    <property type="molecule type" value="Genomic_DNA"/>
</dbReference>
<name>A0A9X3CA41_9FLAO</name>
<organism evidence="2 3">
    <name type="scientific">Flavobacterium frigoritolerans</name>
    <dbReference type="NCBI Taxonomy" id="2987686"/>
    <lineage>
        <taxon>Bacteria</taxon>
        <taxon>Pseudomonadati</taxon>
        <taxon>Bacteroidota</taxon>
        <taxon>Flavobacteriia</taxon>
        <taxon>Flavobacteriales</taxon>
        <taxon>Flavobacteriaceae</taxon>
        <taxon>Flavobacterium</taxon>
    </lineage>
</organism>
<feature type="domain" description="DUF6531" evidence="1">
    <location>
        <begin position="213"/>
        <end position="247"/>
    </location>
</feature>
<keyword evidence="3" id="KW-1185">Reference proteome</keyword>
<reference evidence="2" key="1">
    <citation type="submission" date="2022-10" db="EMBL/GenBank/DDBJ databases">
        <title>Two novel species of Flavobacterium.</title>
        <authorList>
            <person name="Liu Q."/>
            <person name="Xin Y.-H."/>
        </authorList>
    </citation>
    <scope>NUCLEOTIDE SEQUENCE</scope>
    <source>
        <strain evidence="2">LS1R47</strain>
    </source>
</reference>
<feature type="non-terminal residue" evidence="2">
    <location>
        <position position="248"/>
    </location>
</feature>
<evidence type="ECO:0000313" key="2">
    <source>
        <dbReference type="EMBL" id="MCV9934410.1"/>
    </source>
</evidence>
<comment type="caution">
    <text evidence="2">The sequence shown here is derived from an EMBL/GenBank/DDBJ whole genome shotgun (WGS) entry which is preliminary data.</text>
</comment>
<accession>A0A9X3CA41</accession>
<dbReference type="AlphaFoldDB" id="A0A9X3CA41"/>
<dbReference type="InterPro" id="IPR045351">
    <property type="entry name" value="DUF6531"/>
</dbReference>
<sequence>MLLTDNHLTIVVGIDIHFTTLPPFNPFHPYIGIVIDPFDYVPFLGTSVHVNGFKRGNSDTSGIIIPLMHIPLFSPWVMAPIIGHESMNFFASETVFSDSTRMSPKGHMLMTCNDIGIPLSMAVGKTKVGKKMLPFAPTLFAPTSFSLPIPTGKPVMVGGPYPPDWGGMLTGLAASIGFSTLMKKVRGLAKKINMKGSKSPKGLKDSLRKCAHDPVNLINGAVIYEGSDFDIASPITLNWERSWYSDSE</sequence>
<dbReference type="Pfam" id="PF20148">
    <property type="entry name" value="DUF6531"/>
    <property type="match status" value="1"/>
</dbReference>